<organism evidence="3 4">
    <name type="scientific">Candidatus Yanofskybacteria bacterium GW2011_GWA2_44_9</name>
    <dbReference type="NCBI Taxonomy" id="1619025"/>
    <lineage>
        <taxon>Bacteria</taxon>
        <taxon>Candidatus Yanofskyibacteriota</taxon>
    </lineage>
</organism>
<dbReference type="PANTHER" id="PTHR30121">
    <property type="entry name" value="UNCHARACTERIZED PROTEIN YJGR-RELATED"/>
    <property type="match status" value="1"/>
</dbReference>
<feature type="compositionally biased region" description="Basic and acidic residues" evidence="1">
    <location>
        <begin position="196"/>
        <end position="206"/>
    </location>
</feature>
<sequence>MSLFLITLPKDAPSQSSSQKNEKELISVMEQLYSSFANLHAVGWNKFIYGEPYIALEMSVHHIGEEIHFYVSVPRSYEQIFEKQVHGVFPLAEIQRVKDYNIFNPNGVAAGAYLKLKDNFMLPFRTYQHLESDPLGGLATALSKLEAEGEGAAIQVLIRPSHNTYKDLAQKVAKEMQLGYKFSTAVSRAKSPPKPKTPEEQAKEKPKETVIMTPMEGEVIKSIQNKASRPLFDVNIRLAVSAKEQIRAEQILNEINGAFVQFAAPDMNSLEAVKVKGLSLKDQLFNFSFRLFDDSHKMVLSTEELASLYHLPIATTLAPKIKFLKAKPAEPPPNLPREGIILGKNTFRGVDNVVRITRNDRRRHLYVLGQTGTGKSTFMENMIYQDIVNGDGACFIDPHGTAIEAILGFIPKERIDDVIVFDPADVAKPLGLNMLEFDPKFPEQKTFIVNEMLGIFQKLFLAETMGPMFDQYFRNAMLLLMDDHQFEIPTLVNIPKVLTDEKYRRDKLTRETNPIVRDFWLLEAEKAGGEAALANMAPYITSKINGFIANEFLRPILSQPKSAFNFRQVMDQKKILLVNLSKGRIGDINANLLGMIIVGKLLMSSLSRVDIPEEQRADFYLYIDEFQNFTTESIATILAEARKYRLDLTIANQFIRQLTDKIRDAVFGNVGSISTFRVGADDAEYLKNQFEPIFSPQDLLNIDNFNCYIKLLINNQTTRPFNIKIEPKRPSDPEFARKIKENSRLKYGKV</sequence>
<dbReference type="SUPFAM" id="SSF52540">
    <property type="entry name" value="P-loop containing nucleoside triphosphate hydrolases"/>
    <property type="match status" value="1"/>
</dbReference>
<dbReference type="Gene3D" id="3.40.50.300">
    <property type="entry name" value="P-loop containing nucleotide triphosphate hydrolases"/>
    <property type="match status" value="2"/>
</dbReference>
<dbReference type="AlphaFoldDB" id="A0A0G1KFX9"/>
<dbReference type="InterPro" id="IPR027417">
    <property type="entry name" value="P-loop_NTPase"/>
</dbReference>
<gene>
    <name evidence="3" type="ORF">UW79_C0003G0012</name>
</gene>
<evidence type="ECO:0000259" key="2">
    <source>
        <dbReference type="Pfam" id="PF26449"/>
    </source>
</evidence>
<dbReference type="PANTHER" id="PTHR30121:SF6">
    <property type="entry name" value="SLR6007 PROTEIN"/>
    <property type="match status" value="1"/>
</dbReference>
<evidence type="ECO:0000313" key="3">
    <source>
        <dbReference type="EMBL" id="KKT82631.1"/>
    </source>
</evidence>
<dbReference type="Proteomes" id="UP000034032">
    <property type="component" value="Unassembled WGS sequence"/>
</dbReference>
<protein>
    <recommendedName>
        <fullName evidence="2">DUF8128 domain-containing protein</fullName>
    </recommendedName>
</protein>
<reference evidence="3 4" key="1">
    <citation type="journal article" date="2015" name="Nature">
        <title>rRNA introns, odd ribosomes, and small enigmatic genomes across a large radiation of phyla.</title>
        <authorList>
            <person name="Brown C.T."/>
            <person name="Hug L.A."/>
            <person name="Thomas B.C."/>
            <person name="Sharon I."/>
            <person name="Castelle C.J."/>
            <person name="Singh A."/>
            <person name="Wilkins M.J."/>
            <person name="Williams K.H."/>
            <person name="Banfield J.F."/>
        </authorList>
    </citation>
    <scope>NUCLEOTIDE SEQUENCE [LARGE SCALE GENOMIC DNA]</scope>
</reference>
<dbReference type="InterPro" id="IPR058441">
    <property type="entry name" value="DUF8128"/>
</dbReference>
<name>A0A0G1KFX9_9BACT</name>
<comment type="caution">
    <text evidence="3">The sequence shown here is derived from an EMBL/GenBank/DDBJ whole genome shotgun (WGS) entry which is preliminary data.</text>
</comment>
<dbReference type="EMBL" id="LCJR01000003">
    <property type="protein sequence ID" value="KKT82631.1"/>
    <property type="molecule type" value="Genomic_DNA"/>
</dbReference>
<evidence type="ECO:0000313" key="4">
    <source>
        <dbReference type="Proteomes" id="UP000034032"/>
    </source>
</evidence>
<proteinExistence type="predicted"/>
<evidence type="ECO:0000256" key="1">
    <source>
        <dbReference type="SAM" id="MobiDB-lite"/>
    </source>
</evidence>
<dbReference type="InterPro" id="IPR051162">
    <property type="entry name" value="T4SS_component"/>
</dbReference>
<accession>A0A0G1KFX9</accession>
<dbReference type="Pfam" id="PF26449">
    <property type="entry name" value="DUF8128"/>
    <property type="match status" value="1"/>
</dbReference>
<feature type="domain" description="DUF8128" evidence="2">
    <location>
        <begin position="21"/>
        <end position="319"/>
    </location>
</feature>
<feature type="region of interest" description="Disordered" evidence="1">
    <location>
        <begin position="185"/>
        <end position="206"/>
    </location>
</feature>